<organism evidence="3">
    <name type="scientific">uncultured Cytophagales bacterium</name>
    <dbReference type="NCBI Taxonomy" id="158755"/>
    <lineage>
        <taxon>Bacteria</taxon>
        <taxon>Pseudomonadati</taxon>
        <taxon>Bacteroidota</taxon>
        <taxon>Sphingobacteriia</taxon>
        <taxon>Sphingobacteriales</taxon>
        <taxon>environmental samples</taxon>
    </lineage>
</organism>
<feature type="chain" id="PRO_5027025190" evidence="1">
    <location>
        <begin position="26"/>
        <end position="339"/>
    </location>
</feature>
<feature type="signal peptide" evidence="1">
    <location>
        <begin position="1"/>
        <end position="25"/>
    </location>
</feature>
<dbReference type="EMBL" id="CADCTQ010000162">
    <property type="protein sequence ID" value="CAA9247164.1"/>
    <property type="molecule type" value="Genomic_DNA"/>
</dbReference>
<dbReference type="PANTHER" id="PTHR11261:SF3">
    <property type="entry name" value="RETINOL-BINDING PROTEIN 3"/>
    <property type="match status" value="1"/>
</dbReference>
<gene>
    <name evidence="3" type="ORF">AVDCRST_MAG56-1771</name>
</gene>
<feature type="domain" description="Tail specific protease" evidence="2">
    <location>
        <begin position="101"/>
        <end position="320"/>
    </location>
</feature>
<keyword evidence="3" id="KW-0675">Receptor</keyword>
<proteinExistence type="predicted"/>
<dbReference type="InterPro" id="IPR029045">
    <property type="entry name" value="ClpP/crotonase-like_dom_sf"/>
</dbReference>
<keyword evidence="1" id="KW-0732">Signal</keyword>
<dbReference type="Pfam" id="PF11918">
    <property type="entry name" value="Peptidase_S41_N"/>
    <property type="match status" value="1"/>
</dbReference>
<name>A0A6J4ID72_9SPHI</name>
<dbReference type="SMART" id="SM00245">
    <property type="entry name" value="TSPc"/>
    <property type="match status" value="1"/>
</dbReference>
<dbReference type="SUPFAM" id="SSF52096">
    <property type="entry name" value="ClpP/crotonase"/>
    <property type="match status" value="1"/>
</dbReference>
<dbReference type="InterPro" id="IPR005151">
    <property type="entry name" value="Tail-specific_protease"/>
</dbReference>
<dbReference type="GO" id="GO:0008236">
    <property type="term" value="F:serine-type peptidase activity"/>
    <property type="evidence" value="ECO:0007669"/>
    <property type="project" value="InterPro"/>
</dbReference>
<evidence type="ECO:0000256" key="1">
    <source>
        <dbReference type="SAM" id="SignalP"/>
    </source>
</evidence>
<dbReference type="Gene3D" id="3.90.226.10">
    <property type="entry name" value="2-enoyl-CoA Hydratase, Chain A, domain 1"/>
    <property type="match status" value="1"/>
</dbReference>
<evidence type="ECO:0000313" key="3">
    <source>
        <dbReference type="EMBL" id="CAA9247164.1"/>
    </source>
</evidence>
<dbReference type="Pfam" id="PF03572">
    <property type="entry name" value="Peptidase_S41"/>
    <property type="match status" value="1"/>
</dbReference>
<evidence type="ECO:0000259" key="2">
    <source>
        <dbReference type="SMART" id="SM00245"/>
    </source>
</evidence>
<sequence>MMIPVKKTIWALAALLGCLSSPGLCQSLPRPAVAQAISTMTRLIEDNYVFAGKGKAIAAHLRREYQAGKFGAVRTWKEFDSLTTRSLVDYGHDGHLYVRHDPNTVKDLVEAEKKAAEDKKAAPGNFTYDPFYYGEAAVENNFGFREVKVLEGNIGYIRLSEINLSEKSLPVLFAAMGFVANTKALVIDLQNNGGGGSAVGDVFQSFFLPKETPLLEFRTRHGATRLAKTETWLTEKKYEKPLYILVNGGTASAAEAFTYALQRHGRARVVGQRSAGGAHMNSWYPVNEHIFISVSTGAPTWPGTEESWEGKGIQPDHPVAAGQEIETVKRLIDKLARTE</sequence>
<dbReference type="AlphaFoldDB" id="A0A6J4ID72"/>
<reference evidence="3" key="1">
    <citation type="submission" date="2020-02" db="EMBL/GenBank/DDBJ databases">
        <authorList>
            <person name="Meier V. D."/>
        </authorList>
    </citation>
    <scope>NUCLEOTIDE SEQUENCE</scope>
    <source>
        <strain evidence="3">AVDCRST_MAG56</strain>
    </source>
</reference>
<dbReference type="GO" id="GO:0006508">
    <property type="term" value="P:proteolysis"/>
    <property type="evidence" value="ECO:0007669"/>
    <property type="project" value="InterPro"/>
</dbReference>
<dbReference type="PANTHER" id="PTHR11261">
    <property type="entry name" value="INTERPHOTORECEPTOR RETINOID-BINDING PROTEIN"/>
    <property type="match status" value="1"/>
</dbReference>
<dbReference type="CDD" id="cd07563">
    <property type="entry name" value="Peptidase_S41_IRBP"/>
    <property type="match status" value="1"/>
</dbReference>
<dbReference type="PROSITE" id="PS51257">
    <property type="entry name" value="PROKAR_LIPOPROTEIN"/>
    <property type="match status" value="1"/>
</dbReference>
<protein>
    <submittedName>
        <fullName evidence="3">Interphotoreceptor retinoid-binding protein</fullName>
    </submittedName>
</protein>
<dbReference type="Gene3D" id="3.30.750.44">
    <property type="match status" value="1"/>
</dbReference>
<accession>A0A6J4ID72</accession>